<feature type="region of interest" description="Disordered" evidence="1">
    <location>
        <begin position="76"/>
        <end position="102"/>
    </location>
</feature>
<feature type="compositionally biased region" description="Basic and acidic residues" evidence="1">
    <location>
        <begin position="85"/>
        <end position="101"/>
    </location>
</feature>
<evidence type="ECO:0000313" key="2">
    <source>
        <dbReference type="EMBL" id="KEJ83009.1"/>
    </source>
</evidence>
<proteinExistence type="predicted"/>
<evidence type="ECO:0000313" key="3">
    <source>
        <dbReference type="Proteomes" id="UP000053232"/>
    </source>
</evidence>
<feature type="compositionally biased region" description="Basic and acidic residues" evidence="1">
    <location>
        <begin position="11"/>
        <end position="29"/>
    </location>
</feature>
<comment type="caution">
    <text evidence="2">The sequence shown here is derived from an EMBL/GenBank/DDBJ whole genome shotgun (WGS) entry which is preliminary data.</text>
</comment>
<protein>
    <recommendedName>
        <fullName evidence="4">Ubiquitin-like protease family profile domain-containing protein</fullName>
    </recommendedName>
</protein>
<organism evidence="2 3">
    <name type="scientific">Oxytricha trifallax</name>
    <dbReference type="NCBI Taxonomy" id="1172189"/>
    <lineage>
        <taxon>Eukaryota</taxon>
        <taxon>Sar</taxon>
        <taxon>Alveolata</taxon>
        <taxon>Ciliophora</taxon>
        <taxon>Intramacronucleata</taxon>
        <taxon>Spirotrichea</taxon>
        <taxon>Stichotrichia</taxon>
        <taxon>Sporadotrichida</taxon>
        <taxon>Oxytrichidae</taxon>
        <taxon>Oxytrichinae</taxon>
        <taxon>Oxytricha</taxon>
    </lineage>
</organism>
<evidence type="ECO:0008006" key="4">
    <source>
        <dbReference type="Google" id="ProtNLM"/>
    </source>
</evidence>
<accession>A0A073I038</accession>
<gene>
    <name evidence="2" type="ORF">OXYTRIMIC_180</name>
</gene>
<dbReference type="EMBL" id="ARYC01001245">
    <property type="protein sequence ID" value="KEJ83009.1"/>
    <property type="molecule type" value="Genomic_DNA"/>
</dbReference>
<feature type="compositionally biased region" description="Basic and acidic residues" evidence="1">
    <location>
        <begin position="518"/>
        <end position="527"/>
    </location>
</feature>
<name>A0A073I038_9SPIT</name>
<evidence type="ECO:0000256" key="1">
    <source>
        <dbReference type="SAM" id="MobiDB-lite"/>
    </source>
</evidence>
<reference evidence="3" key="1">
    <citation type="journal article" date="2014" name="Cell">
        <title>The Architecture of a Scrambled Genome Reveals Massive Levels of Genomic Rearrangement during Development.</title>
        <authorList>
            <person name="Chen X."/>
            <person name="Bracht J.R."/>
            <person name="Goldman A.D."/>
            <person name="Dolzhenko E."/>
            <person name="Clay D.M."/>
            <person name="Swart E.C."/>
            <person name="Perlman D.H."/>
            <person name="Doak T.G."/>
            <person name="Stuart A."/>
            <person name="Amemiya C.T."/>
            <person name="Sebra R.P."/>
            <person name="Landweber L.F."/>
        </authorList>
    </citation>
    <scope>NUCLEOTIDE SEQUENCE [LARGE SCALE GENOMIC DNA]</scope>
    <source>
        <strain evidence="3">JRB310</strain>
    </source>
</reference>
<dbReference type="AlphaFoldDB" id="A0A073I038"/>
<sequence>MESSQFNKKVVQRDTFMEDLSSRRRDNKKNRYLERVDEIRFDHRDRSKDWEALGFRSRYQEEIPLNKQMGFKNKLKIGKSNPSKKLNEPQKQRSQTERHVDGSICVQSDQMKLKNLLDLAEVTCKDFEKIIYAKKGWEPMVTRIVVVVCCPSTRNRIEKALVRKFEDRKHARRRGVREDQPWSEKQRCHWEEINQEWRHDDMIPGNHIMEITMESCTKQIEELQSSLVRMNYLILPPIIMREQGIAQMKKTIGTMNWKLDNSKYWREMEEIEGIIIPVCFQGSVKNCQNWVVMKIEKQGKVLEVYDPRRQVGSLAILQKNLRRLNEVIIGTMGKDYEVKKIATKADKNQCMLPEDCGIIALLIINHLVLELPGEPVFQIFVKDWIQMQRQHMMLNLEVGYMKMEIGKSGFALRKEEMLRVQEQQNESMWMRMNDEVGSQSYTQAINVDTWDEMVLENFSKTELEKAIDREGREINEIGDEVSEIEECLFTQNPKKRKRENSLMKKKREEDSIGGNRQMLEKNVRSEKDVEEDPREAEGKKDE</sequence>
<feature type="region of interest" description="Disordered" evidence="1">
    <location>
        <begin position="492"/>
        <end position="542"/>
    </location>
</feature>
<feature type="region of interest" description="Disordered" evidence="1">
    <location>
        <begin position="1"/>
        <end position="29"/>
    </location>
</feature>
<dbReference type="Proteomes" id="UP000053232">
    <property type="component" value="Unassembled WGS sequence"/>
</dbReference>
<feature type="compositionally biased region" description="Basic and acidic residues" evidence="1">
    <location>
        <begin position="499"/>
        <end position="510"/>
    </location>
</feature>
<keyword evidence="3" id="KW-1185">Reference proteome</keyword>